<dbReference type="Proteomes" id="UP000507470">
    <property type="component" value="Unassembled WGS sequence"/>
</dbReference>
<protein>
    <submittedName>
        <fullName evidence="1">Uncharacterized protein</fullName>
    </submittedName>
</protein>
<reference evidence="1 2" key="1">
    <citation type="submission" date="2020-06" db="EMBL/GenBank/DDBJ databases">
        <authorList>
            <person name="Li R."/>
            <person name="Bekaert M."/>
        </authorList>
    </citation>
    <scope>NUCLEOTIDE SEQUENCE [LARGE SCALE GENOMIC DNA]</scope>
    <source>
        <strain evidence="2">wild</strain>
    </source>
</reference>
<evidence type="ECO:0000313" key="1">
    <source>
        <dbReference type="EMBL" id="CAC5400235.1"/>
    </source>
</evidence>
<evidence type="ECO:0000313" key="2">
    <source>
        <dbReference type="Proteomes" id="UP000507470"/>
    </source>
</evidence>
<keyword evidence="2" id="KW-1185">Reference proteome</keyword>
<dbReference type="EMBL" id="CACVKT020006197">
    <property type="protein sequence ID" value="CAC5400235.1"/>
    <property type="molecule type" value="Genomic_DNA"/>
</dbReference>
<gene>
    <name evidence="1" type="ORF">MCOR_34431</name>
</gene>
<organism evidence="1 2">
    <name type="scientific">Mytilus coruscus</name>
    <name type="common">Sea mussel</name>
    <dbReference type="NCBI Taxonomy" id="42192"/>
    <lineage>
        <taxon>Eukaryota</taxon>
        <taxon>Metazoa</taxon>
        <taxon>Spiralia</taxon>
        <taxon>Lophotrochozoa</taxon>
        <taxon>Mollusca</taxon>
        <taxon>Bivalvia</taxon>
        <taxon>Autobranchia</taxon>
        <taxon>Pteriomorphia</taxon>
        <taxon>Mytilida</taxon>
        <taxon>Mytiloidea</taxon>
        <taxon>Mytilidae</taxon>
        <taxon>Mytilinae</taxon>
        <taxon>Mytilus</taxon>
    </lineage>
</organism>
<name>A0A6J8CWK9_MYTCO</name>
<dbReference type="AlphaFoldDB" id="A0A6J8CWK9"/>
<proteinExistence type="predicted"/>
<sequence length="182" mass="21127">MYVSSLQIEEDKSISVIGKENKELKVDGEFESKSKCPMQWKVWGTREKKTYHGTIIRTNNENESTEINTQIKKRLISMCPMERSQFRVWKYSEGLYKCNGLGSERQKEKDFSTTQKQYMKARFDCCVSLCLASVPTEVIKNLRDHLSGSSKHNLSQLVIPHNILQASRYKNEEISQAKIPNR</sequence>
<accession>A0A6J8CWK9</accession>